<reference evidence="1 2" key="1">
    <citation type="journal article" date="2021" name="Hortic Res">
        <title>High-quality reference genome and annotation aids understanding of berry development for evergreen blueberry (Vaccinium darrowii).</title>
        <authorList>
            <person name="Yu J."/>
            <person name="Hulse-Kemp A.M."/>
            <person name="Babiker E."/>
            <person name="Staton M."/>
        </authorList>
    </citation>
    <scope>NUCLEOTIDE SEQUENCE [LARGE SCALE GENOMIC DNA]</scope>
    <source>
        <strain evidence="2">cv. NJ 8807/NJ 8810</strain>
        <tissue evidence="1">Young leaf</tissue>
    </source>
</reference>
<accession>A0ACB7Y7L1</accession>
<name>A0ACB7Y7L1_9ERIC</name>
<gene>
    <name evidence="1" type="ORF">Vadar_012359</name>
</gene>
<sequence length="117" mass="13020">MSLEKFRKGTVTIAGDAMHVMGPFLGQGGSAALEDTIVLARCLSHKFVNRVDHLLTSESETTRMMCEVWRSYGSIRERMEDESGAIVITHISHRITIETFLAIGEIRIYFSSGGSLR</sequence>
<proteinExistence type="predicted"/>
<dbReference type="Proteomes" id="UP000828048">
    <property type="component" value="Chromosome 7"/>
</dbReference>
<organism evidence="1 2">
    <name type="scientific">Vaccinium darrowii</name>
    <dbReference type="NCBI Taxonomy" id="229202"/>
    <lineage>
        <taxon>Eukaryota</taxon>
        <taxon>Viridiplantae</taxon>
        <taxon>Streptophyta</taxon>
        <taxon>Embryophyta</taxon>
        <taxon>Tracheophyta</taxon>
        <taxon>Spermatophyta</taxon>
        <taxon>Magnoliopsida</taxon>
        <taxon>eudicotyledons</taxon>
        <taxon>Gunneridae</taxon>
        <taxon>Pentapetalae</taxon>
        <taxon>asterids</taxon>
        <taxon>Ericales</taxon>
        <taxon>Ericaceae</taxon>
        <taxon>Vaccinioideae</taxon>
        <taxon>Vaccinieae</taxon>
        <taxon>Vaccinium</taxon>
    </lineage>
</organism>
<comment type="caution">
    <text evidence="1">The sequence shown here is derived from an EMBL/GenBank/DDBJ whole genome shotgun (WGS) entry which is preliminary data.</text>
</comment>
<protein>
    <submittedName>
        <fullName evidence="1">Uncharacterized protein</fullName>
    </submittedName>
</protein>
<evidence type="ECO:0000313" key="2">
    <source>
        <dbReference type="Proteomes" id="UP000828048"/>
    </source>
</evidence>
<keyword evidence="2" id="KW-1185">Reference proteome</keyword>
<dbReference type="EMBL" id="CM037157">
    <property type="protein sequence ID" value="KAH7849059.1"/>
    <property type="molecule type" value="Genomic_DNA"/>
</dbReference>
<evidence type="ECO:0000313" key="1">
    <source>
        <dbReference type="EMBL" id="KAH7849059.1"/>
    </source>
</evidence>